<feature type="chain" id="PRO_5046153418" evidence="1">
    <location>
        <begin position="16"/>
        <end position="158"/>
    </location>
</feature>
<evidence type="ECO:0000313" key="3">
    <source>
        <dbReference type="Proteomes" id="UP001204621"/>
    </source>
</evidence>
<evidence type="ECO:0000256" key="1">
    <source>
        <dbReference type="SAM" id="SignalP"/>
    </source>
</evidence>
<gene>
    <name evidence="2" type="ORF">NX778_03165</name>
</gene>
<proteinExistence type="predicted"/>
<sequence>MLAAALLLLAPLAQADDGLFTKIDTSPKSELWVDSGFLTAHFNRDKDLNGANRGLGAEYRFNGALSAAAGRFFNSDREWCDYAGVIWQPYAIGPVRLGAALAAFNGYPHMREGGWFPAAIPTATVEYQRVGVNIGFVPSYKDRLYGGISVQLKFKLFD</sequence>
<keyword evidence="1" id="KW-0732">Signal</keyword>
<accession>A0ABT2CSU4</accession>
<dbReference type="RefSeq" id="WP_258811031.1">
    <property type="nucleotide sequence ID" value="NZ_JANUGU010000001.1"/>
</dbReference>
<dbReference type="Proteomes" id="UP001204621">
    <property type="component" value="Unassembled WGS sequence"/>
</dbReference>
<organism evidence="2 3">
    <name type="scientific">Massilia terrae</name>
    <dbReference type="NCBI Taxonomy" id="1811224"/>
    <lineage>
        <taxon>Bacteria</taxon>
        <taxon>Pseudomonadati</taxon>
        <taxon>Pseudomonadota</taxon>
        <taxon>Betaproteobacteria</taxon>
        <taxon>Burkholderiales</taxon>
        <taxon>Oxalobacteraceae</taxon>
        <taxon>Telluria group</taxon>
        <taxon>Massilia</taxon>
    </lineage>
</organism>
<protein>
    <submittedName>
        <fullName evidence="2">Uncharacterized protein</fullName>
    </submittedName>
</protein>
<dbReference type="Gene3D" id="2.40.160.20">
    <property type="match status" value="1"/>
</dbReference>
<feature type="signal peptide" evidence="1">
    <location>
        <begin position="1"/>
        <end position="15"/>
    </location>
</feature>
<reference evidence="2 3" key="1">
    <citation type="submission" date="2022-08" db="EMBL/GenBank/DDBJ databases">
        <title>Reclassification of Massilia species as members of the genera Telluria, Duganella, Pseudoduganella, Mokoshia gen. nov. and Zemynaea gen. nov. using orthogonal and non-orthogonal genome-based approaches.</title>
        <authorList>
            <person name="Bowman J.P."/>
        </authorList>
    </citation>
    <scope>NUCLEOTIDE SEQUENCE [LARGE SCALE GENOMIC DNA]</scope>
    <source>
        <strain evidence="2 3">JCM 31606</strain>
    </source>
</reference>
<name>A0ABT2CSU4_9BURK</name>
<dbReference type="EMBL" id="JANUGU010000001">
    <property type="protein sequence ID" value="MCS0657058.1"/>
    <property type="molecule type" value="Genomic_DNA"/>
</dbReference>
<comment type="caution">
    <text evidence="2">The sequence shown here is derived from an EMBL/GenBank/DDBJ whole genome shotgun (WGS) entry which is preliminary data.</text>
</comment>
<keyword evidence="3" id="KW-1185">Reference proteome</keyword>
<evidence type="ECO:0000313" key="2">
    <source>
        <dbReference type="EMBL" id="MCS0657058.1"/>
    </source>
</evidence>